<reference evidence="5 6" key="2">
    <citation type="submission" date="2015-06" db="EMBL/GenBank/DDBJ databases">
        <title>Improved classification and identification of acetic acid bacteria using matrix-assisted laser desorption/ionization time-of-flight mass spectrometry; Gluconobacter nephelii and Gluconobacter uchimurae are later heterotypic synonyms of Gluconobacter japonicus and Gluconobacter oxydans, respectively.</title>
        <authorList>
            <person name="Li L."/>
            <person name="Cleenwerck I."/>
            <person name="De Vuyst L."/>
            <person name="Vandamme P."/>
        </authorList>
    </citation>
    <scope>NUCLEOTIDE SEQUENCE [LARGE SCALE GENOMIC DNA]</scope>
    <source>
        <strain evidence="3 6">LMG 1356</strain>
        <strain evidence="4 5">LMG 1768</strain>
    </source>
</reference>
<reference evidence="7" key="3">
    <citation type="journal article" date="2019" name="Int. J. Syst. Evol. Microbiol.">
        <title>The Global Catalogue of Microorganisms (GCM) 10K type strain sequencing project: providing services to taxonomists for standard genome sequencing and annotation.</title>
        <authorList>
            <consortium name="The Broad Institute Genomics Platform"/>
            <consortium name="The Broad Institute Genome Sequencing Center for Infectious Disease"/>
            <person name="Wu L."/>
            <person name="Ma J."/>
        </authorList>
    </citation>
    <scope>NUCLEOTIDE SEQUENCE [LARGE SCALE GENOMIC DNA]</scope>
    <source>
        <strain evidence="7">NBRC 3250</strain>
    </source>
</reference>
<dbReference type="Proteomes" id="UP000075636">
    <property type="component" value="Unassembled WGS sequence"/>
</dbReference>
<organism evidence="4 5">
    <name type="scientific">Gluconobacter albidus</name>
    <dbReference type="NCBI Taxonomy" id="318683"/>
    <lineage>
        <taxon>Bacteria</taxon>
        <taxon>Pseudomonadati</taxon>
        <taxon>Pseudomonadota</taxon>
        <taxon>Alphaproteobacteria</taxon>
        <taxon>Acetobacterales</taxon>
        <taxon>Acetobacteraceae</taxon>
        <taxon>Gluconobacter</taxon>
    </lineage>
</organism>
<evidence type="ECO:0000313" key="7">
    <source>
        <dbReference type="Proteomes" id="UP001156672"/>
    </source>
</evidence>
<accession>A0A149T1A3</accession>
<feature type="compositionally biased region" description="Polar residues" evidence="1">
    <location>
        <begin position="50"/>
        <end position="86"/>
    </location>
</feature>
<keyword evidence="7" id="KW-1185">Reference proteome</keyword>
<reference evidence="2" key="4">
    <citation type="submission" date="2023-01" db="EMBL/GenBank/DDBJ databases">
        <title>Draft genome sequence of Gluconobacter albidus strain NBRC 3250.</title>
        <authorList>
            <person name="Sun Q."/>
            <person name="Mori K."/>
        </authorList>
    </citation>
    <scope>NUCLEOTIDE SEQUENCE</scope>
    <source>
        <strain evidence="2">NBRC 3250</strain>
    </source>
</reference>
<evidence type="ECO:0000313" key="2">
    <source>
        <dbReference type="EMBL" id="GLQ70244.1"/>
    </source>
</evidence>
<dbReference type="AlphaFoldDB" id="A0A149T1A3"/>
<evidence type="ECO:0000256" key="1">
    <source>
        <dbReference type="SAM" id="MobiDB-lite"/>
    </source>
</evidence>
<reference evidence="2" key="1">
    <citation type="journal article" date="2014" name="Int. J. Syst. Evol. Microbiol.">
        <title>Complete genome of a new Firmicutes species belonging to the dominant human colonic microbiota ('Ruminococcus bicirculans') reveals two chromosomes and a selective capacity to utilize plant glucans.</title>
        <authorList>
            <consortium name="NISC Comparative Sequencing Program"/>
            <person name="Wegmann U."/>
            <person name="Louis P."/>
            <person name="Goesmann A."/>
            <person name="Henrissat B."/>
            <person name="Duncan S.H."/>
            <person name="Flint H.J."/>
        </authorList>
    </citation>
    <scope>NUCLEOTIDE SEQUENCE</scope>
    <source>
        <strain evidence="2">NBRC 3250</strain>
    </source>
</reference>
<evidence type="ECO:0000313" key="3">
    <source>
        <dbReference type="EMBL" id="KXV38081.1"/>
    </source>
</evidence>
<dbReference type="PATRIC" id="fig|318683.5.peg.1952"/>
<dbReference type="Proteomes" id="UP000075682">
    <property type="component" value="Unassembled WGS sequence"/>
</dbReference>
<evidence type="ECO:0000313" key="6">
    <source>
        <dbReference type="Proteomes" id="UP000075682"/>
    </source>
</evidence>
<sequence length="86" mass="9656">MWASGWRQEKTALFSVTNNVMENKMSGSISASSDSTMQQIMQESEAMEDQNLQKQEQMSEISNAQTFANDFAQTMESNAKSAFTKD</sequence>
<evidence type="ECO:0000313" key="4">
    <source>
        <dbReference type="EMBL" id="KXV47481.1"/>
    </source>
</evidence>
<protein>
    <submittedName>
        <fullName evidence="4">Uncharacterized protein</fullName>
    </submittedName>
</protein>
<name>A0A149T1A3_9PROT</name>
<dbReference type="Proteomes" id="UP001156672">
    <property type="component" value="Unassembled WGS sequence"/>
</dbReference>
<evidence type="ECO:0000313" key="5">
    <source>
        <dbReference type="Proteomes" id="UP000075636"/>
    </source>
</evidence>
<dbReference type="EMBL" id="LHZR01000109">
    <property type="protein sequence ID" value="KXV47481.1"/>
    <property type="molecule type" value="Genomic_DNA"/>
</dbReference>
<comment type="caution">
    <text evidence="4">The sequence shown here is derived from an EMBL/GenBank/DDBJ whole genome shotgun (WGS) entry which is preliminary data.</text>
</comment>
<gene>
    <name evidence="3" type="ORF">AD941_07700</name>
    <name evidence="4" type="ORF">AD945_10670</name>
    <name evidence="2" type="ORF">GCM10007866_26970</name>
</gene>
<dbReference type="STRING" id="318683.A0U94_10165"/>
<dbReference type="EMBL" id="LHZN01000129">
    <property type="protein sequence ID" value="KXV38081.1"/>
    <property type="molecule type" value="Genomic_DNA"/>
</dbReference>
<dbReference type="KEGG" id="gal:A0U94_10165"/>
<dbReference type="EMBL" id="BSNW01000050">
    <property type="protein sequence ID" value="GLQ70244.1"/>
    <property type="molecule type" value="Genomic_DNA"/>
</dbReference>
<proteinExistence type="predicted"/>
<feature type="region of interest" description="Disordered" evidence="1">
    <location>
        <begin position="44"/>
        <end position="86"/>
    </location>
</feature>